<feature type="domain" description="Lnb N-terminal periplasmic" evidence="2">
    <location>
        <begin position="273"/>
        <end position="444"/>
    </location>
</feature>
<protein>
    <submittedName>
        <fullName evidence="4">Uncharacterized protein</fullName>
    </submittedName>
</protein>
<evidence type="ECO:0000313" key="4">
    <source>
        <dbReference type="EMBL" id="SDS33483.1"/>
    </source>
</evidence>
<dbReference type="STRING" id="472181.SAMN05216271_1690"/>
<evidence type="ECO:0000256" key="1">
    <source>
        <dbReference type="SAM" id="MobiDB-lite"/>
    </source>
</evidence>
<evidence type="ECO:0000313" key="5">
    <source>
        <dbReference type="Proteomes" id="UP000243413"/>
    </source>
</evidence>
<dbReference type="EMBL" id="LT629763">
    <property type="protein sequence ID" value="SDS33483.1"/>
    <property type="molecule type" value="Genomic_DNA"/>
</dbReference>
<dbReference type="InterPro" id="IPR057166">
    <property type="entry name" value="DUF7844"/>
</dbReference>
<accession>A0A1H1RCS3</accession>
<feature type="region of interest" description="Disordered" evidence="1">
    <location>
        <begin position="183"/>
        <end position="211"/>
    </location>
</feature>
<dbReference type="InterPro" id="IPR025178">
    <property type="entry name" value="Lnb_N"/>
</dbReference>
<name>A0A1H1RCS3_9GAMM</name>
<feature type="compositionally biased region" description="Basic and acidic residues" evidence="1">
    <location>
        <begin position="190"/>
        <end position="211"/>
    </location>
</feature>
<evidence type="ECO:0000259" key="3">
    <source>
        <dbReference type="Pfam" id="PF25226"/>
    </source>
</evidence>
<reference evidence="5" key="1">
    <citation type="submission" date="2016-10" db="EMBL/GenBank/DDBJ databases">
        <authorList>
            <person name="Varghese N."/>
            <person name="Submissions S."/>
        </authorList>
    </citation>
    <scope>NUCLEOTIDE SEQUENCE [LARGE SCALE GENOMIC DNA]</scope>
    <source>
        <strain evidence="5">JCM 14963</strain>
    </source>
</reference>
<evidence type="ECO:0000259" key="2">
    <source>
        <dbReference type="Pfam" id="PF13387"/>
    </source>
</evidence>
<dbReference type="Proteomes" id="UP000243413">
    <property type="component" value="Chromosome I"/>
</dbReference>
<proteinExistence type="predicted"/>
<dbReference type="Pfam" id="PF13387">
    <property type="entry name" value="Lnb_N"/>
    <property type="match status" value="1"/>
</dbReference>
<feature type="domain" description="DUF7844" evidence="3">
    <location>
        <begin position="35"/>
        <end position="253"/>
    </location>
</feature>
<gene>
    <name evidence="4" type="ORF">SAMN05216271_1690</name>
</gene>
<dbReference type="Pfam" id="PF25226">
    <property type="entry name" value="DUF7844"/>
    <property type="match status" value="1"/>
</dbReference>
<sequence length="654" mass="73513">MIGLSPGRLSRLPVVLRWLLGCGLLVSLQVQAELQLVLQPRGLSPEQRQATEAVLAEAQTSLPPSLRQRLDKRIAVRWSERLNANVIGRASSSGALLLNRRWLPRLLAVESGPQAHSELLATLLHEVAHFYDRVAYWPEDQRALLLACRQQQESLGRVGLPPRCRGQGERHFSLSDDPRLLDLAGWPEQPEQRGVRADTNPQRDRSPDRYELSSPSEFVAVNLEYFLLDPHYACRRPALQHYFHQHFGWAPPGADDCASTLPYVNASLDEHQQALGRLDPERVYAVHYLLAEPNEAWASRWGHSMLRLVVCAPGRPRGPDCLLDVSEHLVLSFRAFVEDVQLSSWDGLVGNYPSRLFILPLTQVVDEYTKLELRSLSSVPLRFSRSELHDLLQQAVQLHWSYDGDYYFINNNCAVETRRLLRVGTQNPALRDLQSITPTGLLSLLTARGIADQQPLQDRQQALRLGYFFDSFRERYQLMFTQVQAGLDLPAPDVEAWFALGAEARAQWLEQGDVRTTAALLLLEQAAQRRQLLLVRQELKERYMAGRGGGDTQLGEAEGLLQGLLAQSGFLSRPAELLPAGYGLPQPDEWQQLQQQSEGRRASLQAMTARLEDQLLALLDAGRQAELNGGTRNIRLLAERLKALHQAAGGLQLP</sequence>
<dbReference type="AlphaFoldDB" id="A0A1H1RCS3"/>
<organism evidence="4 5">
    <name type="scientific">Halopseudomonas sabulinigri</name>
    <dbReference type="NCBI Taxonomy" id="472181"/>
    <lineage>
        <taxon>Bacteria</taxon>
        <taxon>Pseudomonadati</taxon>
        <taxon>Pseudomonadota</taxon>
        <taxon>Gammaproteobacteria</taxon>
        <taxon>Pseudomonadales</taxon>
        <taxon>Pseudomonadaceae</taxon>
        <taxon>Halopseudomonas</taxon>
    </lineage>
</organism>